<feature type="transmembrane region" description="Helical" evidence="1">
    <location>
        <begin position="162"/>
        <end position="180"/>
    </location>
</feature>
<sequence length="1084" mass="122874">MVKAFLKFLGGEQGEEKQMLLLLGKGFFMGILLATYQIGAETLFLTVMGDEWLDVAFFTAGGAGIISAALFVFLQRKINFSTLVISTTFVILLFIGGIRAAFEFIGYDNTISGEFQIIPFILFVMIGPVTSIILLGFWGVFGRVFDLRQSKRIIGGIDTGQLMATMIAFFSIPILTNWVIDQTYDLLFVSAIASFGVFIFTLLLAINYNLDKATKVIKGEEVQKVSFFTLMKDKYLRLLSIFLIFSMGAAVFVNYTFLSATETMYPDEKDLSNFLSFFSGTVIVVSFLIQSFINDIIIGKFGLRVALMTMPLILILFTVGAIVVGHIFGYQSKTDEFIMFFVLTAVGKLFTASLKDALENPAFKLFFLPLDIKIRFDIQTRIEGVVNEIATFLAGGAQMALGLLVFFELIHYSYFILVLAAGVIYLAGKLFEEYKRTLKTTLEKQKASLEGQGKRNENNTLSILKDEIVSKDVDQVLTALRLFEKLEPIEFEFVLLDLLNHRKPILRSFAYKKLGDRLCWEAIDIIEKDLNTEGNEKVLKVAKASFQKLKEAAEFKLTDVSIKELVRSTDATDRERGARLLAKATEDRHIAFIVELLRDINPNVRSAAMITAGKVKRPELWPILIENLHLSTYGNVAMSALKASGEAAFHTVDTAFYKTGQYHATMLRIIQVLGRIGGRGATELLWKKIDYPDRKIVSQLLLSLSYIGFVARDFQSARIKIAIEGEIGDIAWNIKSSLEIPDEDPVDSLIKEAMSEEDVKNYQNIFMLLGMIYDPQSVLLAKENIQNGTTESITFAVEMMDIFIDEELKDKLLPVMDELKIHERLAKLQNHYPPEYFDSYEDLLLQIINRDYNRLNRYTKALAMYRFSQISTHVTADLIANLFNPDPFLLQTAALSIYRINKDSYHEHTKRLRPITKKELDRAILPPVFRHEDEEYHQKLLLIERVVELKKIEIFKSIPGELITYMAECLEEVRVKLGSTIIREGDSGMEPMYIVLEGSVDIYEGDHKVAERERGGVFGEKNVTETDTFSFTALARTECTLLLMRKEELLNLMSRHIDILDCWVDIMNGVAEEDEPEIVDVLFG</sequence>
<feature type="transmembrane region" description="Helical" evidence="1">
    <location>
        <begin position="20"/>
        <end position="40"/>
    </location>
</feature>
<feature type="transmembrane region" description="Helical" evidence="1">
    <location>
        <begin position="52"/>
        <end position="73"/>
    </location>
</feature>
<dbReference type="InterPro" id="IPR018490">
    <property type="entry name" value="cNMP-bd_dom_sf"/>
</dbReference>
<dbReference type="EMBL" id="FZPD01000002">
    <property type="protein sequence ID" value="SNS68651.1"/>
    <property type="molecule type" value="Genomic_DNA"/>
</dbReference>
<feature type="transmembrane region" description="Helical" evidence="1">
    <location>
        <begin position="80"/>
        <end position="102"/>
    </location>
</feature>
<dbReference type="Gene3D" id="2.60.120.10">
    <property type="entry name" value="Jelly Rolls"/>
    <property type="match status" value="1"/>
</dbReference>
<reference evidence="3 4" key="1">
    <citation type="submission" date="2017-06" db="EMBL/GenBank/DDBJ databases">
        <authorList>
            <person name="Kim H.J."/>
            <person name="Triplett B.A."/>
        </authorList>
    </citation>
    <scope>NUCLEOTIDE SEQUENCE [LARGE SCALE GENOMIC DNA]</scope>
    <source>
        <strain evidence="3 4">DSM 19307</strain>
    </source>
</reference>
<dbReference type="InterPro" id="IPR016024">
    <property type="entry name" value="ARM-type_fold"/>
</dbReference>
<dbReference type="RefSeq" id="WP_089355624.1">
    <property type="nucleotide sequence ID" value="NZ_FZPD01000002.1"/>
</dbReference>
<evidence type="ECO:0000256" key="1">
    <source>
        <dbReference type="SAM" id="Phobius"/>
    </source>
</evidence>
<protein>
    <submittedName>
        <fullName evidence="3">ATP/ADP translocase</fullName>
    </submittedName>
</protein>
<dbReference type="SMART" id="SM00100">
    <property type="entry name" value="cNMP"/>
    <property type="match status" value="1"/>
</dbReference>
<feature type="transmembrane region" description="Helical" evidence="1">
    <location>
        <begin position="412"/>
        <end position="431"/>
    </location>
</feature>
<dbReference type="InterPro" id="IPR014710">
    <property type="entry name" value="RmlC-like_jellyroll"/>
</dbReference>
<dbReference type="Proteomes" id="UP000198393">
    <property type="component" value="Unassembled WGS sequence"/>
</dbReference>
<keyword evidence="1" id="KW-1133">Transmembrane helix</keyword>
<keyword evidence="1" id="KW-0472">Membrane</keyword>
<dbReference type="InterPro" id="IPR011989">
    <property type="entry name" value="ARM-like"/>
</dbReference>
<feature type="domain" description="Cyclic nucleotide-binding" evidence="2">
    <location>
        <begin position="954"/>
        <end position="1053"/>
    </location>
</feature>
<feature type="transmembrane region" description="Helical" evidence="1">
    <location>
        <begin position="235"/>
        <end position="255"/>
    </location>
</feature>
<dbReference type="CDD" id="cd00038">
    <property type="entry name" value="CAP_ED"/>
    <property type="match status" value="1"/>
</dbReference>
<dbReference type="AlphaFoldDB" id="A0A239GHZ9"/>
<proteinExistence type="predicted"/>
<keyword evidence="1" id="KW-0812">Transmembrane</keyword>
<dbReference type="PROSITE" id="PS50042">
    <property type="entry name" value="CNMP_BINDING_3"/>
    <property type="match status" value="1"/>
</dbReference>
<dbReference type="SUPFAM" id="SSF48371">
    <property type="entry name" value="ARM repeat"/>
    <property type="match status" value="1"/>
</dbReference>
<dbReference type="InterPro" id="IPR000595">
    <property type="entry name" value="cNMP-bd_dom"/>
</dbReference>
<feature type="transmembrane region" description="Helical" evidence="1">
    <location>
        <begin position="305"/>
        <end position="331"/>
    </location>
</feature>
<evidence type="ECO:0000313" key="4">
    <source>
        <dbReference type="Proteomes" id="UP000198393"/>
    </source>
</evidence>
<dbReference type="Pfam" id="PF13646">
    <property type="entry name" value="HEAT_2"/>
    <property type="match status" value="1"/>
</dbReference>
<keyword evidence="4" id="KW-1185">Reference proteome</keyword>
<evidence type="ECO:0000313" key="3">
    <source>
        <dbReference type="EMBL" id="SNS68651.1"/>
    </source>
</evidence>
<feature type="transmembrane region" description="Helical" evidence="1">
    <location>
        <begin position="186"/>
        <end position="208"/>
    </location>
</feature>
<evidence type="ECO:0000259" key="2">
    <source>
        <dbReference type="PROSITE" id="PS50042"/>
    </source>
</evidence>
<accession>A0A239GHZ9</accession>
<feature type="transmembrane region" description="Helical" evidence="1">
    <location>
        <begin position="337"/>
        <end position="354"/>
    </location>
</feature>
<dbReference type="Pfam" id="PF00027">
    <property type="entry name" value="cNMP_binding"/>
    <property type="match status" value="1"/>
</dbReference>
<feature type="transmembrane region" description="Helical" evidence="1">
    <location>
        <begin position="275"/>
        <end position="293"/>
    </location>
</feature>
<organism evidence="3 4">
    <name type="scientific">Ekhidna lutea</name>
    <dbReference type="NCBI Taxonomy" id="447679"/>
    <lineage>
        <taxon>Bacteria</taxon>
        <taxon>Pseudomonadati</taxon>
        <taxon>Bacteroidota</taxon>
        <taxon>Cytophagia</taxon>
        <taxon>Cytophagales</taxon>
        <taxon>Reichenbachiellaceae</taxon>
        <taxon>Ekhidna</taxon>
    </lineage>
</organism>
<dbReference type="Gene3D" id="1.25.10.10">
    <property type="entry name" value="Leucine-rich Repeat Variant"/>
    <property type="match status" value="1"/>
</dbReference>
<gene>
    <name evidence="3" type="ORF">SAMN05421640_0849</name>
</gene>
<name>A0A239GHZ9_EKHLU</name>
<dbReference type="OrthoDB" id="789601at2"/>
<feature type="transmembrane region" description="Helical" evidence="1">
    <location>
        <begin position="117"/>
        <end position="141"/>
    </location>
</feature>
<dbReference type="SUPFAM" id="SSF51206">
    <property type="entry name" value="cAMP-binding domain-like"/>
    <property type="match status" value="1"/>
</dbReference>